<dbReference type="RefSeq" id="XP_040794721.1">
    <property type="nucleotide sequence ID" value="XM_040932729.1"/>
</dbReference>
<evidence type="ECO:0000313" key="3">
    <source>
        <dbReference type="Proteomes" id="UP000800039"/>
    </source>
</evidence>
<dbReference type="AlphaFoldDB" id="A0A9P4LEP6"/>
<feature type="transmembrane region" description="Helical" evidence="1">
    <location>
        <begin position="12"/>
        <end position="39"/>
    </location>
</feature>
<proteinExistence type="predicted"/>
<dbReference type="Proteomes" id="UP000800039">
    <property type="component" value="Unassembled WGS sequence"/>
</dbReference>
<sequence>MSTLHYTNRIRYCQYCLFGFAARYLFPVGVFCIMSTGAFEVACWMEALPAWKLLDTMYGAGHILEHCALLAYMHILSLAIRGHLSDTIRRLYG</sequence>
<name>A0A9P4LEP6_9PLEO</name>
<dbReference type="GeneID" id="63849980"/>
<accession>A0A9P4LEP6</accession>
<protein>
    <submittedName>
        <fullName evidence="2">Uncharacterized protein</fullName>
    </submittedName>
</protein>
<gene>
    <name evidence="2" type="ORF">K460DRAFT_362924</name>
</gene>
<keyword evidence="1" id="KW-0472">Membrane</keyword>
<evidence type="ECO:0000313" key="2">
    <source>
        <dbReference type="EMBL" id="KAF1852158.1"/>
    </source>
</evidence>
<reference evidence="2" key="1">
    <citation type="submission" date="2020-01" db="EMBL/GenBank/DDBJ databases">
        <authorList>
            <consortium name="DOE Joint Genome Institute"/>
            <person name="Haridas S."/>
            <person name="Albert R."/>
            <person name="Binder M."/>
            <person name="Bloem J."/>
            <person name="Labutti K."/>
            <person name="Salamov A."/>
            <person name="Andreopoulos B."/>
            <person name="Baker S.E."/>
            <person name="Barry K."/>
            <person name="Bills G."/>
            <person name="Bluhm B.H."/>
            <person name="Cannon C."/>
            <person name="Castanera R."/>
            <person name="Culley D.E."/>
            <person name="Daum C."/>
            <person name="Ezra D."/>
            <person name="Gonzalez J.B."/>
            <person name="Henrissat B."/>
            <person name="Kuo A."/>
            <person name="Liang C."/>
            <person name="Lipzen A."/>
            <person name="Lutzoni F."/>
            <person name="Magnuson J."/>
            <person name="Mondo S."/>
            <person name="Nolan M."/>
            <person name="Ohm R."/>
            <person name="Pangilinan J."/>
            <person name="Park H.-J."/>
            <person name="Ramirez L."/>
            <person name="Alfaro M."/>
            <person name="Sun H."/>
            <person name="Tritt A."/>
            <person name="Yoshinaga Y."/>
            <person name="Zwiers L.-H."/>
            <person name="Turgeon B.G."/>
            <person name="Goodwin S.B."/>
            <person name="Spatafora J.W."/>
            <person name="Crous P.W."/>
            <person name="Grigoriev I.V."/>
        </authorList>
    </citation>
    <scope>NUCLEOTIDE SEQUENCE</scope>
    <source>
        <strain evidence="2">CBS 394.84</strain>
    </source>
</reference>
<feature type="transmembrane region" description="Helical" evidence="1">
    <location>
        <begin position="59"/>
        <end position="80"/>
    </location>
</feature>
<dbReference type="EMBL" id="ML976614">
    <property type="protein sequence ID" value="KAF1852158.1"/>
    <property type="molecule type" value="Genomic_DNA"/>
</dbReference>
<keyword evidence="1" id="KW-1133">Transmembrane helix</keyword>
<keyword evidence="1" id="KW-0812">Transmembrane</keyword>
<evidence type="ECO:0000256" key="1">
    <source>
        <dbReference type="SAM" id="Phobius"/>
    </source>
</evidence>
<organism evidence="2 3">
    <name type="scientific">Cucurbitaria berberidis CBS 394.84</name>
    <dbReference type="NCBI Taxonomy" id="1168544"/>
    <lineage>
        <taxon>Eukaryota</taxon>
        <taxon>Fungi</taxon>
        <taxon>Dikarya</taxon>
        <taxon>Ascomycota</taxon>
        <taxon>Pezizomycotina</taxon>
        <taxon>Dothideomycetes</taxon>
        <taxon>Pleosporomycetidae</taxon>
        <taxon>Pleosporales</taxon>
        <taxon>Pleosporineae</taxon>
        <taxon>Cucurbitariaceae</taxon>
        <taxon>Cucurbitaria</taxon>
    </lineage>
</organism>
<comment type="caution">
    <text evidence="2">The sequence shown here is derived from an EMBL/GenBank/DDBJ whole genome shotgun (WGS) entry which is preliminary data.</text>
</comment>
<keyword evidence="3" id="KW-1185">Reference proteome</keyword>